<dbReference type="EMBL" id="JAUHTQ010000001">
    <property type="protein sequence ID" value="MDN4492209.1"/>
    <property type="molecule type" value="Genomic_DNA"/>
</dbReference>
<dbReference type="Proteomes" id="UP001172743">
    <property type="component" value="Unassembled WGS sequence"/>
</dbReference>
<keyword evidence="2 5" id="KW-0808">Transferase</keyword>
<evidence type="ECO:0000256" key="3">
    <source>
        <dbReference type="ARBA" id="ARBA00023180"/>
    </source>
</evidence>
<organism evidence="5 6">
    <name type="scientific">Ureibacillus aquaedulcis</name>
    <dbReference type="NCBI Taxonomy" id="3058421"/>
    <lineage>
        <taxon>Bacteria</taxon>
        <taxon>Bacillati</taxon>
        <taxon>Bacillota</taxon>
        <taxon>Bacilli</taxon>
        <taxon>Bacillales</taxon>
        <taxon>Caryophanaceae</taxon>
        <taxon>Ureibacillus</taxon>
    </lineage>
</organism>
<proteinExistence type="predicted"/>
<keyword evidence="3" id="KW-0325">Glycoprotein</keyword>
<evidence type="ECO:0000256" key="1">
    <source>
        <dbReference type="ARBA" id="ARBA00022676"/>
    </source>
</evidence>
<dbReference type="PANTHER" id="PTHR20961">
    <property type="entry name" value="GLYCOSYLTRANSFERASE"/>
    <property type="match status" value="1"/>
</dbReference>
<comment type="caution">
    <text evidence="5">The sequence shown here is derived from an EMBL/GenBank/DDBJ whole genome shotgun (WGS) entry which is preliminary data.</text>
</comment>
<reference evidence="5" key="1">
    <citation type="submission" date="2023-07" db="EMBL/GenBank/DDBJ databases">
        <title>Ureibacillus sp. isolated from freshwater well.</title>
        <authorList>
            <person name="Kirdat K."/>
            <person name="Bhatt A."/>
            <person name="Teware R."/>
            <person name="Bhavsar Y."/>
            <person name="Yadav A."/>
        </authorList>
    </citation>
    <scope>NUCLEOTIDE SEQUENCE</scope>
    <source>
        <strain evidence="5">BA0131</strain>
    </source>
</reference>
<name>A0ABT8GLU5_9BACL</name>
<dbReference type="InterPro" id="IPR029063">
    <property type="entry name" value="SAM-dependent_MTases_sf"/>
</dbReference>
<feature type="domain" description="Glycosyltransferase 61 catalytic" evidence="4">
    <location>
        <begin position="254"/>
        <end position="426"/>
    </location>
</feature>
<dbReference type="InterPro" id="IPR049625">
    <property type="entry name" value="Glyco_transf_61_cat"/>
</dbReference>
<dbReference type="Pfam" id="PF04577">
    <property type="entry name" value="Glyco_transf_61"/>
    <property type="match status" value="1"/>
</dbReference>
<evidence type="ECO:0000313" key="5">
    <source>
        <dbReference type="EMBL" id="MDN4492209.1"/>
    </source>
</evidence>
<dbReference type="InterPro" id="IPR007657">
    <property type="entry name" value="Glycosyltransferase_61"/>
</dbReference>
<dbReference type="SUPFAM" id="SSF53335">
    <property type="entry name" value="S-adenosyl-L-methionine-dependent methyltransferases"/>
    <property type="match status" value="1"/>
</dbReference>
<dbReference type="Gene3D" id="3.40.50.720">
    <property type="entry name" value="NAD(P)-binding Rossmann-like Domain"/>
    <property type="match status" value="1"/>
</dbReference>
<keyword evidence="6" id="KW-1185">Reference proteome</keyword>
<dbReference type="GO" id="GO:0016757">
    <property type="term" value="F:glycosyltransferase activity"/>
    <property type="evidence" value="ECO:0007669"/>
    <property type="project" value="UniProtKB-KW"/>
</dbReference>
<dbReference type="EC" id="2.4.-.-" evidence="5"/>
<gene>
    <name evidence="5" type="ORF">QYB95_01535</name>
</gene>
<evidence type="ECO:0000313" key="6">
    <source>
        <dbReference type="Proteomes" id="UP001172743"/>
    </source>
</evidence>
<evidence type="ECO:0000259" key="4">
    <source>
        <dbReference type="Pfam" id="PF04577"/>
    </source>
</evidence>
<keyword evidence="1 5" id="KW-0328">Glycosyltransferase</keyword>
<sequence>MSLLLKEIVEGKKLILFGTGTSSKRYTEFLKNQFIEVAQYTDNNSYKWGTIFMGKKIVPPSELLKDKVLILIASMFRDEIAQQLLDMGLKPHKDFIYYDNFFKDGIEYKYISEGNELPNISSVVNIGDYASENSDTFKLEVLIENQFMKDLSKPNLLQTRQYPSFLLPQQPKPTGPVYVATMKEGYTYDHTGAIFDKHGNLIFELSTFNTLNINLWDAQRVQLYEFNKMINPPVSVYVEGVVGVATSIWGGDNFYHWMFEELPRFYLLNKSGKHIDKYVSHFEGTKFQIETLKLLGIDLDKVIFSSKNFAIHANELIIPYAPAFDSGYIPTWICDFLKSLQIDNIDKQRNDSPERIYIARGKANHKRVVNEDVVIDLLQKHNFKICYLEDYTLSEQASLFYHAKVIIAAHGAGLSHLVYCQPGTKLLEIFNPVYVPTMFWAICSQLDIDYYCSIGEKTEYIYTEEINETINIKDIIASMDDIKTFISNI</sequence>
<evidence type="ECO:0000256" key="2">
    <source>
        <dbReference type="ARBA" id="ARBA00022679"/>
    </source>
</evidence>
<dbReference type="RefSeq" id="WP_301136314.1">
    <property type="nucleotide sequence ID" value="NZ_JAUHTQ010000001.1"/>
</dbReference>
<protein>
    <submittedName>
        <fullName evidence="5">Glycosyltransferase family 61 protein</fullName>
        <ecNumber evidence="5">2.4.-.-</ecNumber>
    </submittedName>
</protein>
<accession>A0ABT8GLU5</accession>